<sequence>MSDDEWVDEAVVRPYALTRGRTRSSGSELDLLASVAATGKPVPERADLGVHHRRMLAQLAGAKRVAEVASELGLPVGVARVLLGDLLDMGLAEVRQAPAAQSSSMESLLREVIDGLRAL</sequence>
<dbReference type="Proteomes" id="UP000530928">
    <property type="component" value="Unassembled WGS sequence"/>
</dbReference>
<protein>
    <recommendedName>
        <fullName evidence="3">DUF742 domain-containing protein</fullName>
    </recommendedName>
</protein>
<keyword evidence="2" id="KW-1185">Reference proteome</keyword>
<dbReference type="RefSeq" id="WP_181610372.1">
    <property type="nucleotide sequence ID" value="NZ_BAABAM010000002.1"/>
</dbReference>
<accession>A0A7W0CI46</accession>
<reference evidence="1 2" key="1">
    <citation type="submission" date="2020-07" db="EMBL/GenBank/DDBJ databases">
        <title>Genomic Encyclopedia of Type Strains, Phase IV (KMG-IV): sequencing the most valuable type-strain genomes for metagenomic binning, comparative biology and taxonomic classification.</title>
        <authorList>
            <person name="Goeker M."/>
        </authorList>
    </citation>
    <scope>NUCLEOTIDE SEQUENCE [LARGE SCALE GENOMIC DNA]</scope>
    <source>
        <strain evidence="1 2">DSM 45533</strain>
    </source>
</reference>
<evidence type="ECO:0000313" key="1">
    <source>
        <dbReference type="EMBL" id="MBA2891589.1"/>
    </source>
</evidence>
<organism evidence="1 2">
    <name type="scientific">Nonomuraea soli</name>
    <dbReference type="NCBI Taxonomy" id="1032476"/>
    <lineage>
        <taxon>Bacteria</taxon>
        <taxon>Bacillati</taxon>
        <taxon>Actinomycetota</taxon>
        <taxon>Actinomycetes</taxon>
        <taxon>Streptosporangiales</taxon>
        <taxon>Streptosporangiaceae</taxon>
        <taxon>Nonomuraea</taxon>
    </lineage>
</organism>
<dbReference type="Pfam" id="PF05331">
    <property type="entry name" value="DUF742"/>
    <property type="match status" value="1"/>
</dbReference>
<comment type="caution">
    <text evidence="1">The sequence shown here is derived from an EMBL/GenBank/DDBJ whole genome shotgun (WGS) entry which is preliminary data.</text>
</comment>
<dbReference type="PANTHER" id="PTHR36221:SF1">
    <property type="entry name" value="DUF742 DOMAIN-CONTAINING PROTEIN"/>
    <property type="match status" value="1"/>
</dbReference>
<name>A0A7W0CI46_9ACTN</name>
<proteinExistence type="predicted"/>
<dbReference type="PANTHER" id="PTHR36221">
    <property type="entry name" value="DUF742 DOMAIN-CONTAINING PROTEIN"/>
    <property type="match status" value="1"/>
</dbReference>
<gene>
    <name evidence="1" type="ORF">HNR30_002930</name>
</gene>
<evidence type="ECO:0008006" key="3">
    <source>
        <dbReference type="Google" id="ProtNLM"/>
    </source>
</evidence>
<dbReference type="AlphaFoldDB" id="A0A7W0CI46"/>
<dbReference type="InterPro" id="IPR007995">
    <property type="entry name" value="DUF742"/>
</dbReference>
<evidence type="ECO:0000313" key="2">
    <source>
        <dbReference type="Proteomes" id="UP000530928"/>
    </source>
</evidence>
<dbReference type="EMBL" id="JACDUR010000003">
    <property type="protein sequence ID" value="MBA2891589.1"/>
    <property type="molecule type" value="Genomic_DNA"/>
</dbReference>